<feature type="region of interest" description="Disordered" evidence="4">
    <location>
        <begin position="96"/>
        <end position="124"/>
    </location>
</feature>
<dbReference type="GO" id="GO:0003723">
    <property type="term" value="F:RNA binding"/>
    <property type="evidence" value="ECO:0007669"/>
    <property type="project" value="TreeGrafter"/>
</dbReference>
<evidence type="ECO:0000256" key="2">
    <source>
        <dbReference type="ARBA" id="ARBA00005904"/>
    </source>
</evidence>
<dbReference type="Pfam" id="PF15459">
    <property type="entry name" value="RRP14"/>
    <property type="match status" value="1"/>
</dbReference>
<evidence type="ECO:0000256" key="1">
    <source>
        <dbReference type="ARBA" id="ARBA00004123"/>
    </source>
</evidence>
<feature type="compositionally biased region" description="Basic and acidic residues" evidence="4">
    <location>
        <begin position="177"/>
        <end position="205"/>
    </location>
</feature>
<feature type="region of interest" description="Disordered" evidence="4">
    <location>
        <begin position="336"/>
        <end position="433"/>
    </location>
</feature>
<organism evidence="7 8">
    <name type="scientific">Coemansia asiatica</name>
    <dbReference type="NCBI Taxonomy" id="1052880"/>
    <lineage>
        <taxon>Eukaryota</taxon>
        <taxon>Fungi</taxon>
        <taxon>Fungi incertae sedis</taxon>
        <taxon>Zoopagomycota</taxon>
        <taxon>Kickxellomycotina</taxon>
        <taxon>Kickxellomycetes</taxon>
        <taxon>Kickxellales</taxon>
        <taxon>Kickxellaceae</taxon>
        <taxon>Coemansia</taxon>
    </lineage>
</organism>
<evidence type="ECO:0000256" key="4">
    <source>
        <dbReference type="SAM" id="MobiDB-lite"/>
    </source>
</evidence>
<evidence type="ECO:0008006" key="9">
    <source>
        <dbReference type="Google" id="ProtNLM"/>
    </source>
</evidence>
<feature type="region of interest" description="Disordered" evidence="4">
    <location>
        <begin position="149"/>
        <end position="234"/>
    </location>
</feature>
<evidence type="ECO:0000313" key="7">
    <source>
        <dbReference type="EMBL" id="KAJ1647519.1"/>
    </source>
</evidence>
<sequence>MGSDIDNIKKSLQKHAEVFDDLLRLIPPKFYLPEVQKQNMNTKYMKNTKNETETAKRDAQRKARANAKAARLDPDNHMTIPEIQAQKLEKQVAEKLKIADSPKKRRLSKSEGATSTSAAAAAAANDVKVNGVSDEPSDDTVMAGGTFDLEEASSSGQKTEKPAEIKPMPANGSIGELRQRLKQRIEDLRQKRKAPEDDVSREALLQKRISRRKNSEEAKAKAKKTGNNMAKEQVLGSKTPVLINGANGTGNGSAADGIKDSIYFGKLTTGASKKKNVHVRQQLTKMENKEKELGELRKTDAAEAERIEQKDKWNKALDQAKGQKVKDDVKLLRKAVKRMDQKKAKSSREWTDRKKQVQTGIKEREEKRNANLKARSDAKKMKKSGKSKKSIERVLKGAKSGGITKANGKGPKKGAAGGSKARPGFEGKKAGKK</sequence>
<evidence type="ECO:0000259" key="5">
    <source>
        <dbReference type="Pfam" id="PF04935"/>
    </source>
</evidence>
<feature type="domain" description="Ribosomal RNA-processing protein 14 N-terminal" evidence="6">
    <location>
        <begin position="11"/>
        <end position="75"/>
    </location>
</feature>
<dbReference type="InterPro" id="IPR007019">
    <property type="entry name" value="SURF6"/>
</dbReference>
<keyword evidence="8" id="KW-1185">Reference proteome</keyword>
<dbReference type="Proteomes" id="UP001145021">
    <property type="component" value="Unassembled WGS sequence"/>
</dbReference>
<name>A0A9W7XR91_9FUNG</name>
<dbReference type="InterPro" id="IPR029188">
    <property type="entry name" value="Rrp14_N"/>
</dbReference>
<keyword evidence="3" id="KW-0539">Nucleus</keyword>
<protein>
    <recommendedName>
        <fullName evidence="9">SURF6-domain-containing protein</fullName>
    </recommendedName>
</protein>
<dbReference type="GO" id="GO:0003677">
    <property type="term" value="F:DNA binding"/>
    <property type="evidence" value="ECO:0007669"/>
    <property type="project" value="TreeGrafter"/>
</dbReference>
<dbReference type="GO" id="GO:0042274">
    <property type="term" value="P:ribosomal small subunit biogenesis"/>
    <property type="evidence" value="ECO:0007669"/>
    <property type="project" value="TreeGrafter"/>
</dbReference>
<comment type="similarity">
    <text evidence="2">Belongs to the SURF6 family.</text>
</comment>
<accession>A0A9W7XR91</accession>
<comment type="caution">
    <text evidence="7">The sequence shown here is derived from an EMBL/GenBank/DDBJ whole genome shotgun (WGS) entry which is preliminary data.</text>
</comment>
<dbReference type="InterPro" id="IPR029190">
    <property type="entry name" value="Rrp14/SURF6_C"/>
</dbReference>
<dbReference type="GO" id="GO:0005730">
    <property type="term" value="C:nucleolus"/>
    <property type="evidence" value="ECO:0007669"/>
    <property type="project" value="TreeGrafter"/>
</dbReference>
<dbReference type="AlphaFoldDB" id="A0A9W7XR91"/>
<proteinExistence type="inferred from homology"/>
<dbReference type="Pfam" id="PF04935">
    <property type="entry name" value="SURF6"/>
    <property type="match status" value="1"/>
</dbReference>
<feature type="compositionally biased region" description="Low complexity" evidence="4">
    <location>
        <begin position="113"/>
        <end position="124"/>
    </location>
</feature>
<feature type="compositionally biased region" description="Basic and acidic residues" evidence="4">
    <location>
        <begin position="423"/>
        <end position="433"/>
    </location>
</feature>
<dbReference type="PANTHER" id="PTHR14369">
    <property type="entry name" value="SURFEIT LOCUS PROTEIN 6"/>
    <property type="match status" value="1"/>
</dbReference>
<dbReference type="EMBL" id="JANBOH010000027">
    <property type="protein sequence ID" value="KAJ1647519.1"/>
    <property type="molecule type" value="Genomic_DNA"/>
</dbReference>
<comment type="subcellular location">
    <subcellularLocation>
        <location evidence="1">Nucleus</location>
    </subcellularLocation>
</comment>
<evidence type="ECO:0000313" key="8">
    <source>
        <dbReference type="Proteomes" id="UP001145021"/>
    </source>
</evidence>
<dbReference type="PANTHER" id="PTHR14369:SF0">
    <property type="entry name" value="SURFEIT LOCUS PROTEIN 6"/>
    <property type="match status" value="1"/>
</dbReference>
<gene>
    <name evidence="7" type="ORF">LPJ64_001115</name>
</gene>
<dbReference type="GO" id="GO:0042273">
    <property type="term" value="P:ribosomal large subunit biogenesis"/>
    <property type="evidence" value="ECO:0007669"/>
    <property type="project" value="TreeGrafter"/>
</dbReference>
<evidence type="ECO:0000256" key="3">
    <source>
        <dbReference type="ARBA" id="ARBA00023242"/>
    </source>
</evidence>
<reference evidence="7" key="1">
    <citation type="submission" date="2022-07" db="EMBL/GenBank/DDBJ databases">
        <title>Phylogenomic reconstructions and comparative analyses of Kickxellomycotina fungi.</title>
        <authorList>
            <person name="Reynolds N.K."/>
            <person name="Stajich J.E."/>
            <person name="Barry K."/>
            <person name="Grigoriev I.V."/>
            <person name="Crous P."/>
            <person name="Smith M.E."/>
        </authorList>
    </citation>
    <scope>NUCLEOTIDE SEQUENCE</scope>
    <source>
        <strain evidence="7">NBRC 105413</strain>
    </source>
</reference>
<evidence type="ECO:0000259" key="6">
    <source>
        <dbReference type="Pfam" id="PF15459"/>
    </source>
</evidence>
<feature type="domain" description="Ribosomal RNA-processing protein 14/surfeit locus protein 6 C-terminal" evidence="5">
    <location>
        <begin position="189"/>
        <end position="384"/>
    </location>
</feature>
<feature type="compositionally biased region" description="Basic and acidic residues" evidence="4">
    <location>
        <begin position="336"/>
        <end position="379"/>
    </location>
</feature>